<dbReference type="EMBL" id="BSOJ01000024">
    <property type="protein sequence ID" value="GLR27016.1"/>
    <property type="molecule type" value="Genomic_DNA"/>
</dbReference>
<dbReference type="InterPro" id="IPR001296">
    <property type="entry name" value="Glyco_trans_1"/>
</dbReference>
<dbReference type="Proteomes" id="UP001156664">
    <property type="component" value="Unassembled WGS sequence"/>
</dbReference>
<protein>
    <recommendedName>
        <fullName evidence="1">Glycosyl transferase family 1 domain-containing protein</fullName>
    </recommendedName>
</protein>
<name>A0ABQ5YSZ8_9BURK</name>
<organism evidence="2 3">
    <name type="scientific">Limnobacter litoralis</name>
    <dbReference type="NCBI Taxonomy" id="481366"/>
    <lineage>
        <taxon>Bacteria</taxon>
        <taxon>Pseudomonadati</taxon>
        <taxon>Pseudomonadota</taxon>
        <taxon>Betaproteobacteria</taxon>
        <taxon>Burkholderiales</taxon>
        <taxon>Burkholderiaceae</taxon>
        <taxon>Limnobacter</taxon>
    </lineage>
</organism>
<dbReference type="PANTHER" id="PTHR12526">
    <property type="entry name" value="GLYCOSYLTRANSFERASE"/>
    <property type="match status" value="1"/>
</dbReference>
<reference evidence="3" key="1">
    <citation type="journal article" date="2019" name="Int. J. Syst. Evol. Microbiol.">
        <title>The Global Catalogue of Microorganisms (GCM) 10K type strain sequencing project: providing services to taxonomists for standard genome sequencing and annotation.</title>
        <authorList>
            <consortium name="The Broad Institute Genomics Platform"/>
            <consortium name="The Broad Institute Genome Sequencing Center for Infectious Disease"/>
            <person name="Wu L."/>
            <person name="Ma J."/>
        </authorList>
    </citation>
    <scope>NUCLEOTIDE SEQUENCE [LARGE SCALE GENOMIC DNA]</scope>
    <source>
        <strain evidence="3">NBRC 105857</strain>
    </source>
</reference>
<dbReference type="RefSeq" id="WP_284281723.1">
    <property type="nucleotide sequence ID" value="NZ_BSOJ01000024.1"/>
</dbReference>
<dbReference type="CDD" id="cd03801">
    <property type="entry name" value="GT4_PimA-like"/>
    <property type="match status" value="1"/>
</dbReference>
<feature type="domain" description="Glycosyl transferase family 1" evidence="1">
    <location>
        <begin position="200"/>
        <end position="311"/>
    </location>
</feature>
<dbReference type="PANTHER" id="PTHR12526:SF630">
    <property type="entry name" value="GLYCOSYLTRANSFERASE"/>
    <property type="match status" value="1"/>
</dbReference>
<accession>A0ABQ5YSZ8</accession>
<dbReference type="Pfam" id="PF00534">
    <property type="entry name" value="Glycos_transf_1"/>
    <property type="match status" value="1"/>
</dbReference>
<dbReference type="Gene3D" id="3.40.50.2000">
    <property type="entry name" value="Glycogen Phosphorylase B"/>
    <property type="match status" value="2"/>
</dbReference>
<comment type="caution">
    <text evidence="2">The sequence shown here is derived from an EMBL/GenBank/DDBJ whole genome shotgun (WGS) entry which is preliminary data.</text>
</comment>
<sequence>MKIVLVSRSWPKVEMSGVSLIAYQHCFLLKKLGHEVVVIGTNILEKEIKADKTYRIKSEGSDALYAKKYVDKKKLQSILTCEKPDAVLLEAWQTSLTEAALEIAHELQIPTLMISHGISVHAFTWRPRDLIRAAGWFMYRIKKLPQLVSKLTVLSTLDYHTECPRFYDRDIAIKMGKKITLIPNSAIHEAKDLIPYESRTKNIISIGYFSEIKNQKFAINLLYSLPSEYSLTLIGKRQGKYYRKCLSLVRSLNLTHRVRFLEDSECDIAEEVSKSILSICTSITEVLPVTILESMAAGTPFVSFNVGAVPTLEGGIIAATRNEFLSATQNILTNEAHWNELSTRARTHYRTFFHLENVEKAIQKSLELTITHA</sequence>
<gene>
    <name evidence="2" type="ORF">GCM10007875_21070</name>
</gene>
<keyword evidence="3" id="KW-1185">Reference proteome</keyword>
<evidence type="ECO:0000259" key="1">
    <source>
        <dbReference type="Pfam" id="PF00534"/>
    </source>
</evidence>
<evidence type="ECO:0000313" key="3">
    <source>
        <dbReference type="Proteomes" id="UP001156664"/>
    </source>
</evidence>
<dbReference type="SUPFAM" id="SSF53756">
    <property type="entry name" value="UDP-Glycosyltransferase/glycogen phosphorylase"/>
    <property type="match status" value="1"/>
</dbReference>
<proteinExistence type="predicted"/>
<evidence type="ECO:0000313" key="2">
    <source>
        <dbReference type="EMBL" id="GLR27016.1"/>
    </source>
</evidence>